<dbReference type="Proteomes" id="UP000177090">
    <property type="component" value="Unassembled WGS sequence"/>
</dbReference>
<dbReference type="SUPFAM" id="SSF56784">
    <property type="entry name" value="HAD-like"/>
    <property type="match status" value="1"/>
</dbReference>
<dbReference type="EMBL" id="MHTL01000011">
    <property type="protein sequence ID" value="OHA60623.1"/>
    <property type="molecule type" value="Genomic_DNA"/>
</dbReference>
<accession>A0A1G2QJP0</accession>
<comment type="caution">
    <text evidence="1">The sequence shown here is derived from an EMBL/GenBank/DDBJ whole genome shotgun (WGS) entry which is preliminary data.</text>
</comment>
<dbReference type="InterPro" id="IPR036412">
    <property type="entry name" value="HAD-like_sf"/>
</dbReference>
<name>A0A1G2QJP0_9BACT</name>
<dbReference type="InterPro" id="IPR023214">
    <property type="entry name" value="HAD_sf"/>
</dbReference>
<reference evidence="1 2" key="1">
    <citation type="journal article" date="2016" name="Nat. Commun.">
        <title>Thousands of microbial genomes shed light on interconnected biogeochemical processes in an aquifer system.</title>
        <authorList>
            <person name="Anantharaman K."/>
            <person name="Brown C.T."/>
            <person name="Hug L.A."/>
            <person name="Sharon I."/>
            <person name="Castelle C.J."/>
            <person name="Probst A.J."/>
            <person name="Thomas B.C."/>
            <person name="Singh A."/>
            <person name="Wilkins M.J."/>
            <person name="Karaoz U."/>
            <person name="Brodie E.L."/>
            <person name="Williams K.H."/>
            <person name="Hubbard S.S."/>
            <person name="Banfield J.F."/>
        </authorList>
    </citation>
    <scope>NUCLEOTIDE SEQUENCE [LARGE SCALE GENOMIC DNA]</scope>
</reference>
<dbReference type="STRING" id="1802440.A2569_00925"/>
<evidence type="ECO:0008006" key="3">
    <source>
        <dbReference type="Google" id="ProtNLM"/>
    </source>
</evidence>
<protein>
    <recommendedName>
        <fullName evidence="3">3-deoxy-D-manno-octulosonate 8-phosphate phosphatase</fullName>
    </recommendedName>
</protein>
<gene>
    <name evidence="1" type="ORF">A2569_00925</name>
</gene>
<dbReference type="GO" id="GO:0008781">
    <property type="term" value="F:N-acylneuraminate cytidylyltransferase activity"/>
    <property type="evidence" value="ECO:0007669"/>
    <property type="project" value="TreeGrafter"/>
</dbReference>
<evidence type="ECO:0000313" key="2">
    <source>
        <dbReference type="Proteomes" id="UP000177090"/>
    </source>
</evidence>
<evidence type="ECO:0000313" key="1">
    <source>
        <dbReference type="EMBL" id="OHA60623.1"/>
    </source>
</evidence>
<dbReference type="AlphaFoldDB" id="A0A1G2QJP0"/>
<dbReference type="InterPro" id="IPR050793">
    <property type="entry name" value="CMP-NeuNAc_synthase"/>
</dbReference>
<proteinExistence type="predicted"/>
<dbReference type="PANTHER" id="PTHR21485:SF3">
    <property type="entry name" value="N-ACYLNEURAMINATE CYTIDYLYLTRANSFERASE"/>
    <property type="match status" value="1"/>
</dbReference>
<dbReference type="Gene3D" id="3.40.50.1000">
    <property type="entry name" value="HAD superfamily/HAD-like"/>
    <property type="match status" value="1"/>
</dbReference>
<sequence length="202" mass="21833">MTDVHEEVQLLAQKIKAVIFDVDGVVFPAEVTEGWYDAEGKPIRVKTRSYTDGQGVSLLRAIHLPVAFITNEHGDHARAISGVVEKWNTLPSSTKAPGDGGWPSVHLYTGMGGEKKVVAAKQFLQKVGLRSLQDCAMMGDDLVDVPLLRLVSLRAAPAQAEDVVKNLCHFVAKRDGGKGAIRDLANFILDARGIDPTTLPPN</sequence>
<organism evidence="1 2">
    <name type="scientific">Candidatus Vogelbacteria bacterium RIFOXYD1_FULL_51_18</name>
    <dbReference type="NCBI Taxonomy" id="1802440"/>
    <lineage>
        <taxon>Bacteria</taxon>
        <taxon>Candidatus Vogeliibacteriota</taxon>
    </lineage>
</organism>
<dbReference type="PANTHER" id="PTHR21485">
    <property type="entry name" value="HAD SUPERFAMILY MEMBERS CMAS AND KDSC"/>
    <property type="match status" value="1"/>
</dbReference>